<keyword evidence="4" id="KW-1185">Reference proteome</keyword>
<dbReference type="PANTHER" id="PTHR40048:SF1">
    <property type="entry name" value="RHAMNOSYL O-METHYLTRANSFERASE"/>
    <property type="match status" value="1"/>
</dbReference>
<sequence length="212" mass="22902">MTLPDPLRAVIDRTDGFMPTDEGEALHAAALAGLGDGVLIEIGSYCGRSTLFLAAAAMITGGRVVTIDHHRGSEEHQPGWAYHDPGLVDPATGSIDTLPRLRDTLNRAAVAVPGIDEHVTIMVGRSEEIARWWRTPVRAVFIDGSHTLEAARRDLDGWAPWIEAGGLLIIHDVFPDPADGGRPPYEIYRQALESGAFTEIGARGSLRVLRRG</sequence>
<reference evidence="3 4" key="1">
    <citation type="submission" date="2020-07" db="EMBL/GenBank/DDBJ databases">
        <title>Sequencing the genomes of 1000 actinobacteria strains.</title>
        <authorList>
            <person name="Klenk H.-P."/>
        </authorList>
    </citation>
    <scope>NUCLEOTIDE SEQUENCE [LARGE SCALE GENOMIC DNA]</scope>
    <source>
        <strain evidence="3 4">DSM 103164</strain>
    </source>
</reference>
<dbReference type="Pfam" id="PF13578">
    <property type="entry name" value="Methyltransf_24"/>
    <property type="match status" value="1"/>
</dbReference>
<dbReference type="PANTHER" id="PTHR40048">
    <property type="entry name" value="RHAMNOSYL O-METHYLTRANSFERASE"/>
    <property type="match status" value="1"/>
</dbReference>
<keyword evidence="1 3" id="KW-0489">Methyltransferase</keyword>
<accession>A0A7Z0IL37</accession>
<evidence type="ECO:0000256" key="2">
    <source>
        <dbReference type="ARBA" id="ARBA00022679"/>
    </source>
</evidence>
<dbReference type="SUPFAM" id="SSF53335">
    <property type="entry name" value="S-adenosyl-L-methionine-dependent methyltransferases"/>
    <property type="match status" value="1"/>
</dbReference>
<dbReference type="AlphaFoldDB" id="A0A7Z0IL37"/>
<dbReference type="RefSeq" id="WP_179445029.1">
    <property type="nucleotide sequence ID" value="NZ_JACBZS010000001.1"/>
</dbReference>
<dbReference type="GO" id="GO:0071770">
    <property type="term" value="P:DIM/DIP cell wall layer assembly"/>
    <property type="evidence" value="ECO:0007669"/>
    <property type="project" value="TreeGrafter"/>
</dbReference>
<evidence type="ECO:0000313" key="4">
    <source>
        <dbReference type="Proteomes" id="UP000527616"/>
    </source>
</evidence>
<dbReference type="GO" id="GO:0032259">
    <property type="term" value="P:methylation"/>
    <property type="evidence" value="ECO:0007669"/>
    <property type="project" value="UniProtKB-KW"/>
</dbReference>
<dbReference type="Gene3D" id="3.40.50.150">
    <property type="entry name" value="Vaccinia Virus protein VP39"/>
    <property type="match status" value="1"/>
</dbReference>
<comment type="caution">
    <text evidence="3">The sequence shown here is derived from an EMBL/GenBank/DDBJ whole genome shotgun (WGS) entry which is preliminary data.</text>
</comment>
<gene>
    <name evidence="3" type="ORF">GGQ54_001726</name>
</gene>
<dbReference type="EMBL" id="JACBZS010000001">
    <property type="protein sequence ID" value="NYI71166.1"/>
    <property type="molecule type" value="Genomic_DNA"/>
</dbReference>
<protein>
    <submittedName>
        <fullName evidence="3">Putative O-methyltransferase YrrM</fullName>
    </submittedName>
</protein>
<dbReference type="Proteomes" id="UP000527616">
    <property type="component" value="Unassembled WGS sequence"/>
</dbReference>
<organism evidence="3 4">
    <name type="scientific">Naumannella cuiyingiana</name>
    <dbReference type="NCBI Taxonomy" id="1347891"/>
    <lineage>
        <taxon>Bacteria</taxon>
        <taxon>Bacillati</taxon>
        <taxon>Actinomycetota</taxon>
        <taxon>Actinomycetes</taxon>
        <taxon>Propionibacteriales</taxon>
        <taxon>Propionibacteriaceae</taxon>
        <taxon>Naumannella</taxon>
    </lineage>
</organism>
<dbReference type="GO" id="GO:0008168">
    <property type="term" value="F:methyltransferase activity"/>
    <property type="evidence" value="ECO:0007669"/>
    <property type="project" value="UniProtKB-KW"/>
</dbReference>
<dbReference type="GO" id="GO:0005886">
    <property type="term" value="C:plasma membrane"/>
    <property type="evidence" value="ECO:0007669"/>
    <property type="project" value="TreeGrafter"/>
</dbReference>
<name>A0A7Z0IL37_9ACTN</name>
<dbReference type="InterPro" id="IPR029063">
    <property type="entry name" value="SAM-dependent_MTases_sf"/>
</dbReference>
<proteinExistence type="predicted"/>
<evidence type="ECO:0000313" key="3">
    <source>
        <dbReference type="EMBL" id="NYI71166.1"/>
    </source>
</evidence>
<evidence type="ECO:0000256" key="1">
    <source>
        <dbReference type="ARBA" id="ARBA00022603"/>
    </source>
</evidence>
<keyword evidence="2 3" id="KW-0808">Transferase</keyword>